<dbReference type="Pfam" id="PF13517">
    <property type="entry name" value="FG-GAP_3"/>
    <property type="match status" value="1"/>
</dbReference>
<proteinExistence type="predicted"/>
<sequence length="258" mass="28143">MAARRLPARVWHGPARRVWLALCVWLALLVPVAAGAQDIVSARYTDPTTRYPHGVLGDTVEHAGLEVTLGDGSRRTLLWPQEIVFEDTAPRVMDLSGDGAPEVIVVESDQNLGARLAVYTMRDGALTLFAAGPFIGQRFRWLAVVGAGDLNGDGRLEIAYVDRPHLAKTLRVMRVERIDSVNHVLREVANRPGLTNHRIGERDIAGGIRDCGQGPEMILATADWARLVAVTFDGTTTQARDIGRHRDRASFAAALACE</sequence>
<dbReference type="AlphaFoldDB" id="A0A975PMU0"/>
<dbReference type="KEGG" id="sual:KDD17_03815"/>
<protein>
    <submittedName>
        <fullName evidence="2">VCBS repeat-containing protein</fullName>
    </submittedName>
</protein>
<dbReference type="Proteomes" id="UP000683291">
    <property type="component" value="Chromosome 1"/>
</dbReference>
<keyword evidence="1" id="KW-0732">Signal</keyword>
<accession>A0A975PMU0</accession>
<dbReference type="EMBL" id="CP073581">
    <property type="protein sequence ID" value="QUJ77162.1"/>
    <property type="molecule type" value="Genomic_DNA"/>
</dbReference>
<organism evidence="2 3">
    <name type="scientific">Sulfitobacter albidus</name>
    <dbReference type="NCBI Taxonomy" id="2829501"/>
    <lineage>
        <taxon>Bacteria</taxon>
        <taxon>Pseudomonadati</taxon>
        <taxon>Pseudomonadota</taxon>
        <taxon>Alphaproteobacteria</taxon>
        <taxon>Rhodobacterales</taxon>
        <taxon>Roseobacteraceae</taxon>
        <taxon>Sulfitobacter</taxon>
    </lineage>
</organism>
<evidence type="ECO:0000313" key="3">
    <source>
        <dbReference type="Proteomes" id="UP000683291"/>
    </source>
</evidence>
<keyword evidence="3" id="KW-1185">Reference proteome</keyword>
<name>A0A975PMU0_9RHOB</name>
<evidence type="ECO:0000313" key="2">
    <source>
        <dbReference type="EMBL" id="QUJ77162.1"/>
    </source>
</evidence>
<dbReference type="InterPro" id="IPR013517">
    <property type="entry name" value="FG-GAP"/>
</dbReference>
<gene>
    <name evidence="2" type="ORF">KDD17_03815</name>
</gene>
<dbReference type="InterPro" id="IPR028994">
    <property type="entry name" value="Integrin_alpha_N"/>
</dbReference>
<evidence type="ECO:0000256" key="1">
    <source>
        <dbReference type="ARBA" id="ARBA00022729"/>
    </source>
</evidence>
<reference evidence="2" key="1">
    <citation type="submission" date="2021-04" db="EMBL/GenBank/DDBJ databases">
        <title>Complete genome sequence for Sulfitobacter sp. strain JK7-1.</title>
        <authorList>
            <person name="Park S.-J."/>
        </authorList>
    </citation>
    <scope>NUCLEOTIDE SEQUENCE</scope>
    <source>
        <strain evidence="2">JK7-1</strain>
    </source>
</reference>
<dbReference type="RefSeq" id="WP_212705357.1">
    <property type="nucleotide sequence ID" value="NZ_CP073581.1"/>
</dbReference>
<dbReference type="SUPFAM" id="SSF69318">
    <property type="entry name" value="Integrin alpha N-terminal domain"/>
    <property type="match status" value="1"/>
</dbReference>